<dbReference type="SUPFAM" id="SSF56112">
    <property type="entry name" value="Protein kinase-like (PK-like)"/>
    <property type="match status" value="1"/>
</dbReference>
<name>A0A5N6KUL0_9ROSI</name>
<dbReference type="AlphaFoldDB" id="A0A5N6KUL0"/>
<dbReference type="PANTHER" id="PTHR21310">
    <property type="entry name" value="AMINOGLYCOSIDE PHOSPHOTRANSFERASE-RELATED-RELATED"/>
    <property type="match status" value="1"/>
</dbReference>
<accession>A0A5N6KUL0</accession>
<dbReference type="Proteomes" id="UP000327013">
    <property type="component" value="Unassembled WGS sequence"/>
</dbReference>
<organism evidence="2 3">
    <name type="scientific">Carpinus fangiana</name>
    <dbReference type="NCBI Taxonomy" id="176857"/>
    <lineage>
        <taxon>Eukaryota</taxon>
        <taxon>Viridiplantae</taxon>
        <taxon>Streptophyta</taxon>
        <taxon>Embryophyta</taxon>
        <taxon>Tracheophyta</taxon>
        <taxon>Spermatophyta</taxon>
        <taxon>Magnoliopsida</taxon>
        <taxon>eudicotyledons</taxon>
        <taxon>Gunneridae</taxon>
        <taxon>Pentapetalae</taxon>
        <taxon>rosids</taxon>
        <taxon>fabids</taxon>
        <taxon>Fagales</taxon>
        <taxon>Betulaceae</taxon>
        <taxon>Carpinus</taxon>
    </lineage>
</organism>
<keyword evidence="3" id="KW-1185">Reference proteome</keyword>
<evidence type="ECO:0000313" key="2">
    <source>
        <dbReference type="EMBL" id="KAB8346013.1"/>
    </source>
</evidence>
<dbReference type="Gene3D" id="3.90.1200.10">
    <property type="match status" value="1"/>
</dbReference>
<proteinExistence type="predicted"/>
<dbReference type="Pfam" id="PF01636">
    <property type="entry name" value="APH"/>
    <property type="match status" value="1"/>
</dbReference>
<protein>
    <recommendedName>
        <fullName evidence="1">Aminoglycoside phosphotransferase domain-containing protein</fullName>
    </recommendedName>
</protein>
<gene>
    <name evidence="2" type="ORF">FH972_023065</name>
</gene>
<dbReference type="EMBL" id="VIBQ01000013">
    <property type="protein sequence ID" value="KAB8346013.1"/>
    <property type="molecule type" value="Genomic_DNA"/>
</dbReference>
<comment type="caution">
    <text evidence="2">The sequence shown here is derived from an EMBL/GenBank/DDBJ whole genome shotgun (WGS) entry which is preliminary data.</text>
</comment>
<dbReference type="InterPro" id="IPR002575">
    <property type="entry name" value="Aminoglycoside_PTrfase"/>
</dbReference>
<dbReference type="Gene3D" id="3.30.200.20">
    <property type="entry name" value="Phosphorylase Kinase, domain 1"/>
    <property type="match status" value="1"/>
</dbReference>
<dbReference type="OrthoDB" id="2831558at2759"/>
<sequence length="394" mass="44540">MNVRDYLPNSLSNESIRQLLRSLRLPEPQSIRPLDFSGEYHAIYMISFFPNVAASLLPAQPTSDGSVTLVLRVSGKHYPHIKTANEVAVMTWLHENTTIPVPAVIRYDSSGENPIGHEFTLLEKVSGESADKLYPSLDADIKKKLVLQLTAFVIELHSHSQQWQHVGGLRIQSDGTVGPGPVLEETMWQIPAIQKFWGQDETSDTLNISGPYTCYTEYASAHLKRYQYAISKHPSLASMRDLVPRIDALISVLEKHADTLNKTRYILAHKDLHFGNVMCDPETGMITAVLDWEFSAVVPIQLWNRPSAFLWNCDRNWPLSKSEQDIWMKVFSDECDARSVPIIEEARASPLQEAMQDVVDHLRSIVEVAPRGIQEDDVPKWRAVVEARMEKFGV</sequence>
<reference evidence="2 3" key="1">
    <citation type="submission" date="2019-06" db="EMBL/GenBank/DDBJ databases">
        <title>A chromosomal-level reference genome of Carpinus fangiana (Coryloideae, Betulaceae).</title>
        <authorList>
            <person name="Yang X."/>
            <person name="Wang Z."/>
            <person name="Zhang L."/>
            <person name="Hao G."/>
            <person name="Liu J."/>
            <person name="Yang Y."/>
        </authorList>
    </citation>
    <scope>NUCLEOTIDE SEQUENCE [LARGE SCALE GENOMIC DNA]</scope>
    <source>
        <strain evidence="2">Cfa_2016G</strain>
        <tissue evidence="2">Leaf</tissue>
    </source>
</reference>
<dbReference type="InterPro" id="IPR011009">
    <property type="entry name" value="Kinase-like_dom_sf"/>
</dbReference>
<feature type="domain" description="Aminoglycoside phosphotransferase" evidence="1">
    <location>
        <begin position="65"/>
        <end position="297"/>
    </location>
</feature>
<dbReference type="PANTHER" id="PTHR21310:SF15">
    <property type="entry name" value="AMINOGLYCOSIDE PHOSPHOTRANSFERASE DOMAIN-CONTAINING PROTEIN"/>
    <property type="match status" value="1"/>
</dbReference>
<dbReference type="InterPro" id="IPR051678">
    <property type="entry name" value="AGP_Transferase"/>
</dbReference>
<evidence type="ECO:0000313" key="3">
    <source>
        <dbReference type="Proteomes" id="UP000327013"/>
    </source>
</evidence>
<evidence type="ECO:0000259" key="1">
    <source>
        <dbReference type="Pfam" id="PF01636"/>
    </source>
</evidence>